<reference evidence="1" key="1">
    <citation type="journal article" date="2014" name="Genome Announc.">
        <title>Draft Genome Sequences of Marine Flavobacterium Algibacter lectus Strains SS8 and NR4.</title>
        <authorList>
            <person name="Takatani N."/>
            <person name="Nakanishi M."/>
            <person name="Meirelles P."/>
            <person name="Mino S."/>
            <person name="Suda W."/>
            <person name="Oshima K."/>
            <person name="Hattori M."/>
            <person name="Ohkuma M."/>
            <person name="Hosokawa M."/>
            <person name="Miyashita K."/>
            <person name="Thompson F.L."/>
            <person name="Niwa A."/>
            <person name="Sawabe T."/>
            <person name="Sawabe T."/>
        </authorList>
    </citation>
    <scope>NUCLEOTIDE SEQUENCE [LARGE SCALE GENOMIC DNA]</scope>
    <source>
        <strain evidence="1">JCM 19274</strain>
    </source>
</reference>
<dbReference type="AlphaFoldDB" id="A0A090X470"/>
<proteinExistence type="predicted"/>
<dbReference type="Proteomes" id="UP000029643">
    <property type="component" value="Unassembled WGS sequence"/>
</dbReference>
<evidence type="ECO:0000313" key="2">
    <source>
        <dbReference type="Proteomes" id="UP000029643"/>
    </source>
</evidence>
<comment type="caution">
    <text evidence="1">The sequence shown here is derived from an EMBL/GenBank/DDBJ whole genome shotgun (WGS) entry which is preliminary data.</text>
</comment>
<sequence>MVFIIKTLKQNKKNNSVFMRKFSVFLHKTFDSNVTPTSKLKREY</sequence>
<accession>A0A090X470</accession>
<organism evidence="1 2">
    <name type="scientific">Algibacter lectus</name>
    <dbReference type="NCBI Taxonomy" id="221126"/>
    <lineage>
        <taxon>Bacteria</taxon>
        <taxon>Pseudomonadati</taxon>
        <taxon>Bacteroidota</taxon>
        <taxon>Flavobacteriia</taxon>
        <taxon>Flavobacteriales</taxon>
        <taxon>Flavobacteriaceae</taxon>
        <taxon>Algibacter</taxon>
    </lineage>
</organism>
<name>A0A090X470_9FLAO</name>
<gene>
    <name evidence="1" type="ORF">JCM19274_4980</name>
</gene>
<evidence type="ECO:0000313" key="1">
    <source>
        <dbReference type="EMBL" id="GAL77267.1"/>
    </source>
</evidence>
<dbReference type="EMBL" id="BBNU01000001">
    <property type="protein sequence ID" value="GAL77267.1"/>
    <property type="molecule type" value="Genomic_DNA"/>
</dbReference>
<protein>
    <submittedName>
        <fullName evidence="1">Uncharacterized protein</fullName>
    </submittedName>
</protein>